<keyword evidence="3" id="KW-1185">Reference proteome</keyword>
<reference evidence="2 3" key="1">
    <citation type="submission" date="2024-04" db="EMBL/GenBank/DDBJ databases">
        <title>Tritrichomonas musculus Genome.</title>
        <authorList>
            <person name="Alves-Ferreira E."/>
            <person name="Grigg M."/>
            <person name="Lorenzi H."/>
            <person name="Galac M."/>
        </authorList>
    </citation>
    <scope>NUCLEOTIDE SEQUENCE [LARGE SCALE GENOMIC DNA]</scope>
    <source>
        <strain evidence="2 3">EAF2021</strain>
    </source>
</reference>
<accession>A0ABR2HF42</accession>
<dbReference type="Proteomes" id="UP001470230">
    <property type="component" value="Unassembled WGS sequence"/>
</dbReference>
<feature type="region of interest" description="Disordered" evidence="1">
    <location>
        <begin position="1"/>
        <end position="112"/>
    </location>
</feature>
<organism evidence="2 3">
    <name type="scientific">Tritrichomonas musculus</name>
    <dbReference type="NCBI Taxonomy" id="1915356"/>
    <lineage>
        <taxon>Eukaryota</taxon>
        <taxon>Metamonada</taxon>
        <taxon>Parabasalia</taxon>
        <taxon>Tritrichomonadida</taxon>
        <taxon>Tritrichomonadidae</taxon>
        <taxon>Tritrichomonas</taxon>
    </lineage>
</organism>
<evidence type="ECO:0008006" key="4">
    <source>
        <dbReference type="Google" id="ProtNLM"/>
    </source>
</evidence>
<proteinExistence type="predicted"/>
<feature type="region of interest" description="Disordered" evidence="1">
    <location>
        <begin position="171"/>
        <end position="203"/>
    </location>
</feature>
<protein>
    <recommendedName>
        <fullName evidence="4">Transcription factor Iwr1 domain-containing protein</fullName>
    </recommendedName>
</protein>
<name>A0ABR2HF42_9EUKA</name>
<evidence type="ECO:0000313" key="2">
    <source>
        <dbReference type="EMBL" id="KAK8846025.1"/>
    </source>
</evidence>
<feature type="compositionally biased region" description="Acidic residues" evidence="1">
    <location>
        <begin position="79"/>
        <end position="89"/>
    </location>
</feature>
<dbReference type="EMBL" id="JAPFFF010000029">
    <property type="protein sequence ID" value="KAK8846025.1"/>
    <property type="molecule type" value="Genomic_DNA"/>
</dbReference>
<comment type="caution">
    <text evidence="2">The sequence shown here is derived from an EMBL/GenBank/DDBJ whole genome shotgun (WGS) entry which is preliminary data.</text>
</comment>
<evidence type="ECO:0000256" key="1">
    <source>
        <dbReference type="SAM" id="MobiDB-lite"/>
    </source>
</evidence>
<feature type="compositionally biased region" description="Acidic residues" evidence="1">
    <location>
        <begin position="178"/>
        <end position="203"/>
    </location>
</feature>
<evidence type="ECO:0000313" key="3">
    <source>
        <dbReference type="Proteomes" id="UP001470230"/>
    </source>
</evidence>
<gene>
    <name evidence="2" type="ORF">M9Y10_020026</name>
</gene>
<sequence>MTSGLPPNFRLNLTALQKKPTSPEKNPPSDDEQEKPPENIAGNVKRGQTIQPRPRPGQANALRGTTTLARKNLVLQSSSDDESDLDLDLESIPVGKESPEKPKEDASDEVEAPVVQVSQLPELDVDDDDELQIHGQGNKYSILYDLLLSPDMVEEPPDEWSYRTFIKQFANSEASQENADDGDEYEIYDDDEESEDDGYDEDQ</sequence>